<dbReference type="SUPFAM" id="SSF57440">
    <property type="entry name" value="Kringle-like"/>
    <property type="match status" value="1"/>
</dbReference>
<accession>A0A833YXV9</accession>
<dbReference type="Proteomes" id="UP000664940">
    <property type="component" value="Unassembled WGS sequence"/>
</dbReference>
<dbReference type="GO" id="GO:0016301">
    <property type="term" value="F:kinase activity"/>
    <property type="evidence" value="ECO:0007669"/>
    <property type="project" value="UniProtKB-KW"/>
</dbReference>
<evidence type="ECO:0000256" key="3">
    <source>
        <dbReference type="PROSITE-ProRule" id="PRU00121"/>
    </source>
</evidence>
<comment type="caution">
    <text evidence="7">The sequence shown here is derived from an EMBL/GenBank/DDBJ whole genome shotgun (WGS) entry which is preliminary data.</text>
</comment>
<gene>
    <name evidence="7" type="ORF">HJG60_014985</name>
</gene>
<dbReference type="Pfam" id="PF00051">
    <property type="entry name" value="Kringle"/>
    <property type="match status" value="1"/>
</dbReference>
<organism evidence="7 8">
    <name type="scientific">Phyllostomus discolor</name>
    <name type="common">pale spear-nosed bat</name>
    <dbReference type="NCBI Taxonomy" id="89673"/>
    <lineage>
        <taxon>Eukaryota</taxon>
        <taxon>Metazoa</taxon>
        <taxon>Chordata</taxon>
        <taxon>Craniata</taxon>
        <taxon>Vertebrata</taxon>
        <taxon>Euteleostomi</taxon>
        <taxon>Mammalia</taxon>
        <taxon>Eutheria</taxon>
        <taxon>Laurasiatheria</taxon>
        <taxon>Chiroptera</taxon>
        <taxon>Yangochiroptera</taxon>
        <taxon>Phyllostomidae</taxon>
        <taxon>Phyllostominae</taxon>
        <taxon>Phyllostomus</taxon>
    </lineage>
</organism>
<keyword evidence="4" id="KW-1133">Transmembrane helix</keyword>
<evidence type="ECO:0000259" key="6">
    <source>
        <dbReference type="PROSITE" id="PS50070"/>
    </source>
</evidence>
<dbReference type="InterPro" id="IPR018056">
    <property type="entry name" value="Kringle_CS"/>
</dbReference>
<keyword evidence="7" id="KW-0808">Transferase</keyword>
<dbReference type="Gene3D" id="2.40.20.10">
    <property type="entry name" value="Plasminogen Kringle 4"/>
    <property type="match status" value="1"/>
</dbReference>
<evidence type="ECO:0000313" key="7">
    <source>
        <dbReference type="EMBL" id="KAF6082487.1"/>
    </source>
</evidence>
<evidence type="ECO:0000256" key="4">
    <source>
        <dbReference type="SAM" id="Phobius"/>
    </source>
</evidence>
<comment type="caution">
    <text evidence="3">Lacks conserved residue(s) required for the propagation of feature annotation.</text>
</comment>
<keyword evidence="5" id="KW-0732">Signal</keyword>
<feature type="signal peptide" evidence="5">
    <location>
        <begin position="1"/>
        <end position="26"/>
    </location>
</feature>
<keyword evidence="7" id="KW-0418">Kinase</keyword>
<dbReference type="PROSITE" id="PS50070">
    <property type="entry name" value="KRINGLE_2"/>
    <property type="match status" value="1"/>
</dbReference>
<dbReference type="CDD" id="cd00108">
    <property type="entry name" value="KR"/>
    <property type="match status" value="1"/>
</dbReference>
<dbReference type="InterPro" id="IPR000001">
    <property type="entry name" value="Kringle"/>
</dbReference>
<reference evidence="7 8" key="1">
    <citation type="journal article" date="2020" name="Nature">
        <title>Six reference-quality genomes reveal evolution of bat adaptations.</title>
        <authorList>
            <person name="Jebb D."/>
            <person name="Huang Z."/>
            <person name="Pippel M."/>
            <person name="Hughes G.M."/>
            <person name="Lavrichenko K."/>
            <person name="Devanna P."/>
            <person name="Winkler S."/>
            <person name="Jermiin L.S."/>
            <person name="Skirmuntt E.C."/>
            <person name="Katzourakis A."/>
            <person name="Burkitt-Gray L."/>
            <person name="Ray D.A."/>
            <person name="Sullivan K.A.M."/>
            <person name="Roscito J.G."/>
            <person name="Kirilenko B.M."/>
            <person name="Davalos L.M."/>
            <person name="Corthals A.P."/>
            <person name="Power M.L."/>
            <person name="Jones G."/>
            <person name="Ransome R.D."/>
            <person name="Dechmann D.K.N."/>
            <person name="Locatelli A.G."/>
            <person name="Puechmaille S.J."/>
            <person name="Fedrigo O."/>
            <person name="Jarvis E.D."/>
            <person name="Hiller M."/>
            <person name="Vernes S.C."/>
            <person name="Myers E.W."/>
            <person name="Teeling E.C."/>
        </authorList>
    </citation>
    <scope>NUCLEOTIDE SEQUENCE [LARGE SCALE GENOMIC DNA]</scope>
    <source>
        <strain evidence="7">Bat1K_MPI-CBG_1</strain>
    </source>
</reference>
<feature type="domain" description="Kringle" evidence="6">
    <location>
        <begin position="29"/>
        <end position="106"/>
    </location>
</feature>
<evidence type="ECO:0000256" key="5">
    <source>
        <dbReference type="SAM" id="SignalP"/>
    </source>
</evidence>
<evidence type="ECO:0000256" key="2">
    <source>
        <dbReference type="ARBA" id="ARBA00023157"/>
    </source>
</evidence>
<keyword evidence="4" id="KW-0812">Transmembrane</keyword>
<dbReference type="SMART" id="SM00130">
    <property type="entry name" value="KR"/>
    <property type="match status" value="1"/>
</dbReference>
<keyword evidence="1 3" id="KW-0420">Kringle</keyword>
<keyword evidence="4" id="KW-0472">Membrane</keyword>
<evidence type="ECO:0000313" key="8">
    <source>
        <dbReference type="Proteomes" id="UP000664940"/>
    </source>
</evidence>
<feature type="transmembrane region" description="Helical" evidence="4">
    <location>
        <begin position="174"/>
        <end position="197"/>
    </location>
</feature>
<evidence type="ECO:0000256" key="1">
    <source>
        <dbReference type="ARBA" id="ARBA00022572"/>
    </source>
</evidence>
<dbReference type="InterPro" id="IPR038178">
    <property type="entry name" value="Kringle_sf"/>
</dbReference>
<keyword evidence="2" id="KW-1015">Disulfide bond</keyword>
<dbReference type="AlphaFoldDB" id="A0A833YXV9"/>
<sequence>MKAVRMLPAWVQTLLVSNMLLAKTYGSGGCFWDNGHLYRADQPAPAPGLRCLNWLDAHSPLASAPESGAGNHSYCRNPDQDPHGPWCYVSGEAGAPEKRRCEDLSCPETISQDLSTSRTEAEETPEVPSGDEVQVFAPANALPAGSEAAAVQPVIGISQRVRVNSKEKKDLGTLGYVLGITMMVIIIGVGAGIVFGYTYKRSVASLLGSLRGGEKGTQSRVRFLCGILTHKESEVLNEGSQFKKERLGSSFTQ</sequence>
<name>A0A833YXV9_9CHIR</name>
<dbReference type="EMBL" id="JABVXQ010000013">
    <property type="protein sequence ID" value="KAF6082487.1"/>
    <property type="molecule type" value="Genomic_DNA"/>
</dbReference>
<dbReference type="PROSITE" id="PS00021">
    <property type="entry name" value="KRINGLE_1"/>
    <property type="match status" value="1"/>
</dbReference>
<proteinExistence type="predicted"/>
<protein>
    <submittedName>
        <fullName evidence="7">Phosphoinositide-3-kinase interacting protein 1</fullName>
    </submittedName>
</protein>
<dbReference type="InterPro" id="IPR013806">
    <property type="entry name" value="Kringle-like"/>
</dbReference>
<feature type="chain" id="PRO_5032885938" evidence="5">
    <location>
        <begin position="27"/>
        <end position="253"/>
    </location>
</feature>